<organism evidence="1 2">
    <name type="scientific">Methylobacterium aerolatum</name>
    <dbReference type="NCBI Taxonomy" id="418708"/>
    <lineage>
        <taxon>Bacteria</taxon>
        <taxon>Pseudomonadati</taxon>
        <taxon>Pseudomonadota</taxon>
        <taxon>Alphaproteobacteria</taxon>
        <taxon>Hyphomicrobiales</taxon>
        <taxon>Methylobacteriaceae</taxon>
        <taxon>Methylobacterium</taxon>
    </lineage>
</organism>
<evidence type="ECO:0000313" key="1">
    <source>
        <dbReference type="EMBL" id="MDQ0447274.1"/>
    </source>
</evidence>
<evidence type="ECO:0000313" key="2">
    <source>
        <dbReference type="Proteomes" id="UP001231124"/>
    </source>
</evidence>
<accession>A0ABU0HY56</accession>
<dbReference type="RefSeq" id="WP_238206997.1">
    <property type="nucleotide sequence ID" value="NZ_BPQE01000031.1"/>
</dbReference>
<gene>
    <name evidence="1" type="ORF">QO012_001770</name>
</gene>
<dbReference type="EMBL" id="JAUSVP010000004">
    <property type="protein sequence ID" value="MDQ0447274.1"/>
    <property type="molecule type" value="Genomic_DNA"/>
</dbReference>
<name>A0ABU0HY56_9HYPH</name>
<sequence length="102" mass="11359">MQRAEKRRPRRIALWAGIVAKPRRGPSTRKGVRVVRWIGARSRRQQTPRAQIGPPATDGDNVVALTWSETFGRSDGPSLFQRLGVAPVLAFPARTMAEAVMR</sequence>
<protein>
    <submittedName>
        <fullName evidence="1">Uncharacterized protein</fullName>
    </submittedName>
</protein>
<keyword evidence="2" id="KW-1185">Reference proteome</keyword>
<proteinExistence type="predicted"/>
<reference evidence="1 2" key="1">
    <citation type="submission" date="2023-07" db="EMBL/GenBank/DDBJ databases">
        <title>Genomic Encyclopedia of Type Strains, Phase IV (KMG-IV): sequencing the most valuable type-strain genomes for metagenomic binning, comparative biology and taxonomic classification.</title>
        <authorList>
            <person name="Goeker M."/>
        </authorList>
    </citation>
    <scope>NUCLEOTIDE SEQUENCE [LARGE SCALE GENOMIC DNA]</scope>
    <source>
        <strain evidence="1 2">DSM 19013</strain>
    </source>
</reference>
<dbReference type="Proteomes" id="UP001231124">
    <property type="component" value="Unassembled WGS sequence"/>
</dbReference>
<comment type="caution">
    <text evidence="1">The sequence shown here is derived from an EMBL/GenBank/DDBJ whole genome shotgun (WGS) entry which is preliminary data.</text>
</comment>